<dbReference type="OrthoDB" id="3577600at2"/>
<keyword evidence="1" id="KW-1133">Transmembrane helix</keyword>
<evidence type="ECO:0000256" key="1">
    <source>
        <dbReference type="SAM" id="Phobius"/>
    </source>
</evidence>
<feature type="transmembrane region" description="Helical" evidence="1">
    <location>
        <begin position="46"/>
        <end position="68"/>
    </location>
</feature>
<accession>A0A543HHC3</accession>
<keyword evidence="3" id="KW-1185">Reference proteome</keyword>
<protein>
    <recommendedName>
        <fullName evidence="4">DUF456 family protein</fullName>
    </recommendedName>
</protein>
<sequence length="162" mass="17060">MITGSNVLVGIVMLIGTVGIVVPVLPGLFLVWAATLLWAIEVHSSAGWIVFAIATLLYAAGLVAQYLLPGRRMKRAGVDSRFVAVALVVAVIGFFVIPVIGAAVGFVATIFLLELAKHRSRGAAWRGTVHAIKAVGLNIGLELATAFAIITTWAIAVYLTRP</sequence>
<proteinExistence type="predicted"/>
<name>A0A543HHC3_9MICO</name>
<feature type="transmembrane region" description="Helical" evidence="1">
    <location>
        <begin position="139"/>
        <end position="159"/>
    </location>
</feature>
<dbReference type="InterPro" id="IPR007403">
    <property type="entry name" value="DUF456"/>
</dbReference>
<organism evidence="2 3">
    <name type="scientific">Humibacillus xanthopallidus</name>
    <dbReference type="NCBI Taxonomy" id="412689"/>
    <lineage>
        <taxon>Bacteria</taxon>
        <taxon>Bacillati</taxon>
        <taxon>Actinomycetota</taxon>
        <taxon>Actinomycetes</taxon>
        <taxon>Micrococcales</taxon>
        <taxon>Intrasporangiaceae</taxon>
        <taxon>Humibacillus</taxon>
    </lineage>
</organism>
<reference evidence="2 3" key="1">
    <citation type="submission" date="2019-06" db="EMBL/GenBank/DDBJ databases">
        <title>Genome sequencing of plant associated microbes to promote plant fitness in Sorghum bicolor and Oryza sativa.</title>
        <authorList>
            <person name="Coleman-Derr D."/>
        </authorList>
    </citation>
    <scope>NUCLEOTIDE SEQUENCE [LARGE SCALE GENOMIC DNA]</scope>
    <source>
        <strain evidence="2 3">KV-663</strain>
    </source>
</reference>
<dbReference type="Pfam" id="PF04306">
    <property type="entry name" value="DUF456"/>
    <property type="match status" value="1"/>
</dbReference>
<dbReference type="RefSeq" id="WP_141845166.1">
    <property type="nucleotide sequence ID" value="NZ_VFPM01000003.1"/>
</dbReference>
<evidence type="ECO:0000313" key="2">
    <source>
        <dbReference type="EMBL" id="TQM57735.1"/>
    </source>
</evidence>
<evidence type="ECO:0008006" key="4">
    <source>
        <dbReference type="Google" id="ProtNLM"/>
    </source>
</evidence>
<dbReference type="EMBL" id="VFPM01000003">
    <property type="protein sequence ID" value="TQM57735.1"/>
    <property type="molecule type" value="Genomic_DNA"/>
</dbReference>
<keyword evidence="1" id="KW-0472">Membrane</keyword>
<dbReference type="Proteomes" id="UP000316747">
    <property type="component" value="Unassembled WGS sequence"/>
</dbReference>
<keyword evidence="1" id="KW-0812">Transmembrane</keyword>
<evidence type="ECO:0000313" key="3">
    <source>
        <dbReference type="Proteomes" id="UP000316747"/>
    </source>
</evidence>
<gene>
    <name evidence="2" type="ORF">FBY41_3067</name>
</gene>
<comment type="caution">
    <text evidence="2">The sequence shown here is derived from an EMBL/GenBank/DDBJ whole genome shotgun (WGS) entry which is preliminary data.</text>
</comment>
<feature type="transmembrane region" description="Helical" evidence="1">
    <location>
        <begin position="80"/>
        <end position="113"/>
    </location>
</feature>
<feature type="transmembrane region" description="Helical" evidence="1">
    <location>
        <begin position="7"/>
        <end position="40"/>
    </location>
</feature>
<dbReference type="AlphaFoldDB" id="A0A543HHC3"/>